<organism evidence="3 4">
    <name type="scientific">Meloidogyne enterolobii</name>
    <name type="common">Root-knot nematode worm</name>
    <name type="synonym">Meloidogyne mayaguensis</name>
    <dbReference type="NCBI Taxonomy" id="390850"/>
    <lineage>
        <taxon>Eukaryota</taxon>
        <taxon>Metazoa</taxon>
        <taxon>Ecdysozoa</taxon>
        <taxon>Nematoda</taxon>
        <taxon>Chromadorea</taxon>
        <taxon>Rhabditida</taxon>
        <taxon>Tylenchina</taxon>
        <taxon>Tylenchomorpha</taxon>
        <taxon>Tylenchoidea</taxon>
        <taxon>Meloidogynidae</taxon>
        <taxon>Meloidogyninae</taxon>
        <taxon>Meloidogyne</taxon>
    </lineage>
</organism>
<reference evidence="3 4" key="1">
    <citation type="submission" date="2020-08" db="EMBL/GenBank/DDBJ databases">
        <authorList>
            <person name="Koutsovoulos G."/>
            <person name="Danchin GJ E."/>
        </authorList>
    </citation>
    <scope>NUCLEOTIDE SEQUENCE [LARGE SCALE GENOMIC DNA]</scope>
</reference>
<evidence type="ECO:0000313" key="4">
    <source>
        <dbReference type="Proteomes" id="UP000580250"/>
    </source>
</evidence>
<dbReference type="EMBL" id="CAJEWN010000056">
    <property type="protein sequence ID" value="CAD2154456.1"/>
    <property type="molecule type" value="Genomic_DNA"/>
</dbReference>
<comment type="caution">
    <text evidence="3">The sequence shown here is derived from an EMBL/GenBank/DDBJ whole genome shotgun (WGS) entry which is preliminary data.</text>
</comment>
<name>A0A6V7UD73_MELEN</name>
<sequence>MPSNLAENPHIQGEQPFDPWSRIYVPWMAELAGTMFFVLFKQLYVHRKNPSRYNQMSSPVEESWGHKGAGPLWRQH</sequence>
<proteinExistence type="predicted"/>
<keyword evidence="2" id="KW-1133">Transmembrane helix</keyword>
<accession>A0A6V7UD73</accession>
<protein>
    <submittedName>
        <fullName evidence="3">Uncharacterized protein</fullName>
    </submittedName>
</protein>
<evidence type="ECO:0000256" key="1">
    <source>
        <dbReference type="SAM" id="MobiDB-lite"/>
    </source>
</evidence>
<keyword evidence="2" id="KW-0472">Membrane</keyword>
<dbReference type="Proteomes" id="UP000580250">
    <property type="component" value="Unassembled WGS sequence"/>
</dbReference>
<feature type="transmembrane region" description="Helical" evidence="2">
    <location>
        <begin position="24"/>
        <end position="44"/>
    </location>
</feature>
<dbReference type="AlphaFoldDB" id="A0A6V7UD73"/>
<evidence type="ECO:0000313" key="3">
    <source>
        <dbReference type="EMBL" id="CAD2154456.1"/>
    </source>
</evidence>
<evidence type="ECO:0000256" key="2">
    <source>
        <dbReference type="SAM" id="Phobius"/>
    </source>
</evidence>
<gene>
    <name evidence="3" type="ORF">MENT_LOCUS11498</name>
</gene>
<feature type="region of interest" description="Disordered" evidence="1">
    <location>
        <begin position="54"/>
        <end position="76"/>
    </location>
</feature>
<keyword evidence="2" id="KW-0812">Transmembrane</keyword>